<comment type="similarity">
    <text evidence="2">Belongs to the AB hydrolase superfamily. Epoxide hydrolase family.</text>
</comment>
<name>A0ABM1NFX1_NICVS</name>
<dbReference type="PRINTS" id="PR00111">
    <property type="entry name" value="ABHYDROLASE"/>
</dbReference>
<proteinExistence type="inferred from homology"/>
<reference evidence="5" key="1">
    <citation type="submission" date="2025-08" db="UniProtKB">
        <authorList>
            <consortium name="RefSeq"/>
        </authorList>
    </citation>
    <scope>IDENTIFICATION</scope>
    <source>
        <tissue evidence="5">Whole Larva</tissue>
    </source>
</reference>
<protein>
    <submittedName>
        <fullName evidence="5">Epoxide hydrolase 4-like</fullName>
    </submittedName>
</protein>
<accession>A0ABM1NFX1</accession>
<dbReference type="GeneID" id="108568885"/>
<keyword evidence="1" id="KW-0378">Hydrolase</keyword>
<evidence type="ECO:0000256" key="2">
    <source>
        <dbReference type="ARBA" id="ARBA00038334"/>
    </source>
</evidence>
<evidence type="ECO:0000259" key="3">
    <source>
        <dbReference type="Pfam" id="PF00561"/>
    </source>
</evidence>
<keyword evidence="4" id="KW-1185">Reference proteome</keyword>
<evidence type="ECO:0000313" key="4">
    <source>
        <dbReference type="Proteomes" id="UP000695000"/>
    </source>
</evidence>
<dbReference type="InterPro" id="IPR000073">
    <property type="entry name" value="AB_hydrolase_1"/>
</dbReference>
<dbReference type="InterPro" id="IPR000639">
    <property type="entry name" value="Epox_hydrolase-like"/>
</dbReference>
<gene>
    <name evidence="5" type="primary">LOC108568885</name>
</gene>
<feature type="domain" description="AB hydrolase-1" evidence="3">
    <location>
        <begin position="98"/>
        <end position="207"/>
    </location>
</feature>
<dbReference type="PANTHER" id="PTHR43329">
    <property type="entry name" value="EPOXIDE HYDROLASE"/>
    <property type="match status" value="1"/>
</dbReference>
<dbReference type="Proteomes" id="UP000695000">
    <property type="component" value="Unplaced"/>
</dbReference>
<dbReference type="PRINTS" id="PR00412">
    <property type="entry name" value="EPOXHYDRLASE"/>
</dbReference>
<dbReference type="InterPro" id="IPR029058">
    <property type="entry name" value="AB_hydrolase_fold"/>
</dbReference>
<dbReference type="RefSeq" id="XP_017785721.1">
    <property type="nucleotide sequence ID" value="XM_017930232.1"/>
</dbReference>
<evidence type="ECO:0000256" key="1">
    <source>
        <dbReference type="ARBA" id="ARBA00022801"/>
    </source>
</evidence>
<evidence type="ECO:0000313" key="5">
    <source>
        <dbReference type="RefSeq" id="XP_017785721.1"/>
    </source>
</evidence>
<dbReference type="SUPFAM" id="SSF53474">
    <property type="entry name" value="alpha/beta-Hydrolases"/>
    <property type="match status" value="1"/>
</dbReference>
<dbReference type="Pfam" id="PF00561">
    <property type="entry name" value="Abhydrolase_1"/>
    <property type="match status" value="1"/>
</dbReference>
<organism evidence="4 5">
    <name type="scientific">Nicrophorus vespilloides</name>
    <name type="common">Boreal carrion beetle</name>
    <dbReference type="NCBI Taxonomy" id="110193"/>
    <lineage>
        <taxon>Eukaryota</taxon>
        <taxon>Metazoa</taxon>
        <taxon>Ecdysozoa</taxon>
        <taxon>Arthropoda</taxon>
        <taxon>Hexapoda</taxon>
        <taxon>Insecta</taxon>
        <taxon>Pterygota</taxon>
        <taxon>Neoptera</taxon>
        <taxon>Endopterygota</taxon>
        <taxon>Coleoptera</taxon>
        <taxon>Polyphaga</taxon>
        <taxon>Staphyliniformia</taxon>
        <taxon>Silphidae</taxon>
        <taxon>Nicrophorinae</taxon>
        <taxon>Nicrophorus</taxon>
    </lineage>
</organism>
<dbReference type="Gene3D" id="3.40.50.1820">
    <property type="entry name" value="alpha/beta hydrolase"/>
    <property type="match status" value="1"/>
</dbReference>
<sequence>MGSLGGGAMVTRGGSVGCIESISWIDALQIHTVAVIFGLWIVVKRFAKWLWNPNAFFSLEMRDNPPNCLVDSSLGQHKYVKLKGIKFHYVEAGSKDRPLVLLLHGFPDCWLSWRYQIPALAEHFRVVALDLKGFGDSDKPIWRRSYRIDIILEELKQFILTLGVSRCIVIGHDLGGLLGWYLVNQEPELVDKFIAVGCPHPNIYWKNISSHSYFNNHWINFMQWPYLPEIDALKEDIKLISEYHKHLEENGNKDTYMEAYKYTFSRKEDWTGPINYYRNLPFIRISERMEPVKQSTFLITGNKGQYVKLEGVVQSTDYCEKFFVKIMDGSGQFPHQDNPDMFNRIILKFLRVNVERTQVQRSPSKGLMDRMFGAVSTTVKYGNSVLDTVQKKTNINLEHCKI</sequence>